<evidence type="ECO:0000256" key="1">
    <source>
        <dbReference type="SAM" id="MobiDB-lite"/>
    </source>
</evidence>
<organism evidence="2 3">
    <name type="scientific">Apiospora rasikravindrae</name>
    <dbReference type="NCBI Taxonomy" id="990691"/>
    <lineage>
        <taxon>Eukaryota</taxon>
        <taxon>Fungi</taxon>
        <taxon>Dikarya</taxon>
        <taxon>Ascomycota</taxon>
        <taxon>Pezizomycotina</taxon>
        <taxon>Sordariomycetes</taxon>
        <taxon>Xylariomycetidae</taxon>
        <taxon>Amphisphaeriales</taxon>
        <taxon>Apiosporaceae</taxon>
        <taxon>Apiospora</taxon>
    </lineage>
</organism>
<comment type="caution">
    <text evidence="2">The sequence shown here is derived from an EMBL/GenBank/DDBJ whole genome shotgun (WGS) entry which is preliminary data.</text>
</comment>
<evidence type="ECO:0000313" key="2">
    <source>
        <dbReference type="EMBL" id="KAK8051216.1"/>
    </source>
</evidence>
<dbReference type="EMBL" id="JAQQWK010000002">
    <property type="protein sequence ID" value="KAK8051216.1"/>
    <property type="molecule type" value="Genomic_DNA"/>
</dbReference>
<feature type="compositionally biased region" description="Acidic residues" evidence="1">
    <location>
        <begin position="59"/>
        <end position="76"/>
    </location>
</feature>
<reference evidence="2 3" key="1">
    <citation type="submission" date="2023-01" db="EMBL/GenBank/DDBJ databases">
        <title>Analysis of 21 Apiospora genomes using comparative genomics revels a genus with tremendous synthesis potential of carbohydrate active enzymes and secondary metabolites.</title>
        <authorList>
            <person name="Sorensen T."/>
        </authorList>
    </citation>
    <scope>NUCLEOTIDE SEQUENCE [LARGE SCALE GENOMIC DNA]</scope>
    <source>
        <strain evidence="2 3">CBS 33761</strain>
    </source>
</reference>
<keyword evidence="3" id="KW-1185">Reference proteome</keyword>
<dbReference type="Proteomes" id="UP001444661">
    <property type="component" value="Unassembled WGS sequence"/>
</dbReference>
<gene>
    <name evidence="2" type="ORF">PG993_002601</name>
</gene>
<accession>A0ABR1TZA7</accession>
<feature type="compositionally biased region" description="Acidic residues" evidence="1">
    <location>
        <begin position="43"/>
        <end position="52"/>
    </location>
</feature>
<evidence type="ECO:0000313" key="3">
    <source>
        <dbReference type="Proteomes" id="UP001444661"/>
    </source>
</evidence>
<feature type="region of interest" description="Disordered" evidence="1">
    <location>
        <begin position="15"/>
        <end position="76"/>
    </location>
</feature>
<protein>
    <submittedName>
        <fullName evidence="2">Uncharacterized protein</fullName>
    </submittedName>
</protein>
<name>A0ABR1TZA7_9PEZI</name>
<feature type="compositionally biased region" description="Low complexity" evidence="1">
    <location>
        <begin position="26"/>
        <end position="42"/>
    </location>
</feature>
<proteinExistence type="predicted"/>
<sequence>MSASAKPIARTLQETLSAFPSLRPNDSYSGSGSEYSDDSAGNSDEDSDDDEGSDRSNSDDEGSDEEGSYDDNSDDD</sequence>